<evidence type="ECO:0000313" key="7">
    <source>
        <dbReference type="RefSeq" id="XP_055888374.1"/>
    </source>
</evidence>
<dbReference type="Gene3D" id="1.10.1170.10">
    <property type="entry name" value="Inhibitor Of Apoptosis Protein (2mihbC-IAP-1), Chain A"/>
    <property type="match status" value="2"/>
</dbReference>
<dbReference type="GeneID" id="106064250"/>
<dbReference type="RefSeq" id="XP_055888374.1">
    <property type="nucleotide sequence ID" value="XM_056032399.1"/>
</dbReference>
<organism evidence="1 3">
    <name type="scientific">Biomphalaria glabrata</name>
    <name type="common">Bloodfluke planorb</name>
    <name type="synonym">Freshwater snail</name>
    <dbReference type="NCBI Taxonomy" id="6526"/>
    <lineage>
        <taxon>Eukaryota</taxon>
        <taxon>Metazoa</taxon>
        <taxon>Spiralia</taxon>
        <taxon>Lophotrochozoa</taxon>
        <taxon>Mollusca</taxon>
        <taxon>Gastropoda</taxon>
        <taxon>Heterobranchia</taxon>
        <taxon>Euthyneura</taxon>
        <taxon>Panpulmonata</taxon>
        <taxon>Hygrophila</taxon>
        <taxon>Lymnaeoidea</taxon>
        <taxon>Planorbidae</taxon>
        <taxon>Biomphalaria</taxon>
    </lineage>
</organism>
<dbReference type="AlphaFoldDB" id="A0A9W3AMH9"/>
<dbReference type="PANTHER" id="PTHR10044:SF139">
    <property type="entry name" value="DEATH-ASSOCIATED INHIBITOR OF APOPTOSIS 2"/>
    <property type="match status" value="1"/>
</dbReference>
<dbReference type="SUPFAM" id="SSF57924">
    <property type="entry name" value="Inhibitor of apoptosis (IAP) repeat"/>
    <property type="match status" value="2"/>
</dbReference>
<dbReference type="Pfam" id="PF00653">
    <property type="entry name" value="BIR"/>
    <property type="match status" value="1"/>
</dbReference>
<dbReference type="PROSITE" id="PS50143">
    <property type="entry name" value="BIR_REPEAT_2"/>
    <property type="match status" value="2"/>
</dbReference>
<dbReference type="RefSeq" id="XP_055888369.1">
    <property type="nucleotide sequence ID" value="XM_056032394.1"/>
</dbReference>
<dbReference type="GO" id="GO:0005634">
    <property type="term" value="C:nucleus"/>
    <property type="evidence" value="ECO:0007669"/>
    <property type="project" value="TreeGrafter"/>
</dbReference>
<evidence type="ECO:0000313" key="1">
    <source>
        <dbReference type="Proteomes" id="UP001165740"/>
    </source>
</evidence>
<evidence type="ECO:0000313" key="3">
    <source>
        <dbReference type="RefSeq" id="XP_055888370.1"/>
    </source>
</evidence>
<protein>
    <submittedName>
        <fullName evidence="2 3">Uncharacterized protein LOC106064250</fullName>
    </submittedName>
</protein>
<dbReference type="SUPFAM" id="SSF50494">
    <property type="entry name" value="Trypsin-like serine proteases"/>
    <property type="match status" value="1"/>
</dbReference>
<dbReference type="InterPro" id="IPR050784">
    <property type="entry name" value="IAP"/>
</dbReference>
<name>A0A9W3AMH9_BIOGL</name>
<dbReference type="GO" id="GO:0005737">
    <property type="term" value="C:cytoplasm"/>
    <property type="evidence" value="ECO:0007669"/>
    <property type="project" value="TreeGrafter"/>
</dbReference>
<dbReference type="PANTHER" id="PTHR10044">
    <property type="entry name" value="INHIBITOR OF APOPTOSIS"/>
    <property type="match status" value="1"/>
</dbReference>
<dbReference type="CDD" id="cd00022">
    <property type="entry name" value="BIR"/>
    <property type="match status" value="1"/>
</dbReference>
<dbReference type="RefSeq" id="XP_055888371.1">
    <property type="nucleotide sequence ID" value="XM_056032396.1"/>
</dbReference>
<evidence type="ECO:0000313" key="6">
    <source>
        <dbReference type="RefSeq" id="XP_055888373.1"/>
    </source>
</evidence>
<dbReference type="OrthoDB" id="8196455at2759"/>
<dbReference type="SMART" id="SM00238">
    <property type="entry name" value="BIR"/>
    <property type="match status" value="1"/>
</dbReference>
<evidence type="ECO:0000313" key="4">
    <source>
        <dbReference type="RefSeq" id="XP_055888371.1"/>
    </source>
</evidence>
<reference evidence="2 3" key="1">
    <citation type="submission" date="2025-04" db="UniProtKB">
        <authorList>
            <consortium name="RefSeq"/>
        </authorList>
    </citation>
    <scope>IDENTIFICATION</scope>
</reference>
<keyword evidence="1" id="KW-1185">Reference proteome</keyword>
<evidence type="ECO:0000313" key="2">
    <source>
        <dbReference type="RefSeq" id="XP_055888369.1"/>
    </source>
</evidence>
<dbReference type="RefSeq" id="XP_055888370.1">
    <property type="nucleotide sequence ID" value="XM_056032395.1"/>
</dbReference>
<evidence type="ECO:0000313" key="5">
    <source>
        <dbReference type="RefSeq" id="XP_055888372.1"/>
    </source>
</evidence>
<dbReference type="Proteomes" id="UP001165740">
    <property type="component" value="Chromosome 6"/>
</dbReference>
<sequence length="586" mass="65655">MNRVASFREAPAGYSQQLSFLRLSEAGFCYTGESSLVQCQGCGKKISMKDMVNEGETTSPNDVKFHNSVCNFADKDEVKMEICDNLNLYKGESKSLFNPLVSRTSLCNGFSHSNEKHYTELSCSQISTISDEIYLYDDSNDVDYEIATLNQQTEQNDMECSKNPGHFGYFPVSNFKMDHLPGLSRNLYVLKFLQLLALMTVKINVKMCNTSGCYHQSGTGFVLLETREYPTNKNVALSACNGTNISCGMCRDNSTSDTDNEVYIITSRRLVTCSPDPGNITVDFCCDELLSGQSITIEVASIHPMTNNNESILVCRPKDVAFVQKIHHIRSQILELVGNIPDYVKDFLSKKVFLIHHPHGKDKVLSHGDFVQVNYTLVADDKTRTLTLHKMSRTESVNAEDLKNSRKILMYTADTCLGSTGAPVITFTQRSPSGHFNLDIWMHVGQHKTHGLGCSAMKALEKWDLDSVKNCASQDTSKNATDETASCNEHARDSLGQSPVAPSYLAFVTREKRLETFSNWSHQHIHQPEYLASIGFFYAGYSDCVRCFQCGLGLRSWKPGDNVLEEHKRLRGSCTFLQKLLDNVTR</sequence>
<accession>A0A9W3AMH9</accession>
<dbReference type="InterPro" id="IPR009003">
    <property type="entry name" value="Peptidase_S1_PA"/>
</dbReference>
<gene>
    <name evidence="2 3 4 5 6 7" type="primary">LOC106064250</name>
</gene>
<proteinExistence type="predicted"/>
<dbReference type="InterPro" id="IPR001370">
    <property type="entry name" value="BIR_rpt"/>
</dbReference>
<dbReference type="RefSeq" id="XP_055888372.1">
    <property type="nucleotide sequence ID" value="XM_056032397.1"/>
</dbReference>
<dbReference type="RefSeq" id="XP_055888373.1">
    <property type="nucleotide sequence ID" value="XM_056032398.1"/>
</dbReference>